<dbReference type="EMBL" id="LNIX01000074">
    <property type="protein sequence ID" value="OXA36764.1"/>
    <property type="molecule type" value="Genomic_DNA"/>
</dbReference>
<comment type="caution">
    <text evidence="2">The sequence shown here is derived from an EMBL/GenBank/DDBJ whole genome shotgun (WGS) entry which is preliminary data.</text>
</comment>
<dbReference type="PANTHER" id="PTHR45749:SF21">
    <property type="entry name" value="DUF4371 DOMAIN-CONTAINING PROTEIN"/>
    <property type="match status" value="1"/>
</dbReference>
<dbReference type="SUPFAM" id="SSF53098">
    <property type="entry name" value="Ribonuclease H-like"/>
    <property type="match status" value="1"/>
</dbReference>
<dbReference type="OrthoDB" id="6611207at2759"/>
<keyword evidence="4" id="KW-1185">Reference proteome</keyword>
<sequence length="603" mass="68121">MGRPSNPNLKPIAHRKEESGFQKAKKRKEIALKNQKMAANASKYFKIDPAKDNEVAQDNQPAVRVQEDQINNLHLLQNINVATSSLDTAENNTECEKSKILAQGPVQLQRKEYQRRNNHAFNPNQFKFGEITRNCSTSNSLFCFNCCLFGSLHSSVSNSPWGNYGPGNVGFCDFVHQSRGIKTHEESQNHFQSTIKWCKFLKDFKDGKLIDQTLQDKLHQEIGFWRKVLLSMIEVIVFLAKNNLPFKGSSSNIKDQDCGLFLSLIELLSKHNPTLAIHINRLQHGKVHYMSPQIQNEFITIAGSAVLSLSEVGSEVVENFLGFIRFDGKTGEEITEMIITQLKQDRIDIKKCRGQGYENGSNMSGIYKGVQARIKLINPMATYIPCAAHSLNLVGKNAASKSASAKLILGQVQNLYVFFSSSTIRWSAMKKFCKLTLKSQSNTRWSSKALAMRCIYEEFDGICEALLELAHSDQVNAQTVAEAIAHFKQIFNFKFLLGITIWSKILSSINVANEALQEKACTIERAAHHLQGLLNWLQEFQTCGYNKSLEVAKSKALQLGVDEKSGFEYRATRNIRPIRFRIEAETCDQSPLSNEDKFNHDFF</sequence>
<dbReference type="EMBL" id="LNIX01000064">
    <property type="protein sequence ID" value="OXA37149.1"/>
    <property type="molecule type" value="Genomic_DNA"/>
</dbReference>
<evidence type="ECO:0000313" key="2">
    <source>
        <dbReference type="EMBL" id="OXA36764.1"/>
    </source>
</evidence>
<name>A0A226CVY1_FOLCA</name>
<dbReference type="STRING" id="158441.A0A226CVY1"/>
<reference evidence="2 4" key="1">
    <citation type="submission" date="2015-12" db="EMBL/GenBank/DDBJ databases">
        <title>The genome of Folsomia candida.</title>
        <authorList>
            <person name="Faddeeva A."/>
            <person name="Derks M.F."/>
            <person name="Anvar Y."/>
            <person name="Smit S."/>
            <person name="Van Straalen N."/>
            <person name="Roelofs D."/>
        </authorList>
    </citation>
    <scope>NUCLEOTIDE SEQUENCE [LARGE SCALE GENOMIC DNA]</scope>
    <source>
        <strain evidence="2 4">VU population</strain>
        <tissue evidence="2">Whole body</tissue>
    </source>
</reference>
<dbReference type="AlphaFoldDB" id="A0A226CVY1"/>
<dbReference type="PANTHER" id="PTHR45749">
    <property type="match status" value="1"/>
</dbReference>
<dbReference type="InterPro" id="IPR012337">
    <property type="entry name" value="RNaseH-like_sf"/>
</dbReference>
<protein>
    <submittedName>
        <fullName evidence="2">Zinc finger MYM-type protein 1</fullName>
    </submittedName>
</protein>
<feature type="region of interest" description="Disordered" evidence="1">
    <location>
        <begin position="1"/>
        <end position="25"/>
    </location>
</feature>
<evidence type="ECO:0000313" key="4">
    <source>
        <dbReference type="Proteomes" id="UP000198287"/>
    </source>
</evidence>
<proteinExistence type="predicted"/>
<evidence type="ECO:0000313" key="3">
    <source>
        <dbReference type="EMBL" id="OXA37149.1"/>
    </source>
</evidence>
<organism evidence="2 4">
    <name type="scientific">Folsomia candida</name>
    <name type="common">Springtail</name>
    <dbReference type="NCBI Taxonomy" id="158441"/>
    <lineage>
        <taxon>Eukaryota</taxon>
        <taxon>Metazoa</taxon>
        <taxon>Ecdysozoa</taxon>
        <taxon>Arthropoda</taxon>
        <taxon>Hexapoda</taxon>
        <taxon>Collembola</taxon>
        <taxon>Entomobryomorpha</taxon>
        <taxon>Isotomoidea</taxon>
        <taxon>Isotomidae</taxon>
        <taxon>Proisotominae</taxon>
        <taxon>Folsomia</taxon>
    </lineage>
</organism>
<evidence type="ECO:0000256" key="1">
    <source>
        <dbReference type="SAM" id="MobiDB-lite"/>
    </source>
</evidence>
<gene>
    <name evidence="3" type="ORF">Fcan01_28074</name>
    <name evidence="2" type="ORF">Fcan01_28480</name>
</gene>
<accession>A0A226CVY1</accession>
<dbReference type="Proteomes" id="UP000198287">
    <property type="component" value="Unassembled WGS sequence"/>
</dbReference>